<reference evidence="1" key="1">
    <citation type="submission" date="2014-09" db="EMBL/GenBank/DDBJ databases">
        <authorList>
            <person name="Magalhaes I.L.F."/>
            <person name="Oliveira U."/>
            <person name="Santos F.R."/>
            <person name="Vidigal T.H.D.A."/>
            <person name="Brescovit A.D."/>
            <person name="Santos A.J."/>
        </authorList>
    </citation>
    <scope>NUCLEOTIDE SEQUENCE</scope>
    <source>
        <tissue evidence="1">Shoot tissue taken approximately 20 cm above the soil surface</tissue>
    </source>
</reference>
<proteinExistence type="predicted"/>
<evidence type="ECO:0000313" key="1">
    <source>
        <dbReference type="EMBL" id="JAD48363.1"/>
    </source>
</evidence>
<dbReference type="AlphaFoldDB" id="A0A0A9AEN2"/>
<protein>
    <submittedName>
        <fullName evidence="1">Uncharacterized protein</fullName>
    </submittedName>
</protein>
<reference evidence="1" key="2">
    <citation type="journal article" date="2015" name="Data Brief">
        <title>Shoot transcriptome of the giant reed, Arundo donax.</title>
        <authorList>
            <person name="Barrero R.A."/>
            <person name="Guerrero F.D."/>
            <person name="Moolhuijzen P."/>
            <person name="Goolsby J.A."/>
            <person name="Tidwell J."/>
            <person name="Bellgard S.E."/>
            <person name="Bellgard M.I."/>
        </authorList>
    </citation>
    <scope>NUCLEOTIDE SEQUENCE</scope>
    <source>
        <tissue evidence="1">Shoot tissue taken approximately 20 cm above the soil surface</tissue>
    </source>
</reference>
<sequence>MTLYSSRRKYTCPHRALLTYRLNIGAVLKK</sequence>
<organism evidence="1">
    <name type="scientific">Arundo donax</name>
    <name type="common">Giant reed</name>
    <name type="synonym">Donax arundinaceus</name>
    <dbReference type="NCBI Taxonomy" id="35708"/>
    <lineage>
        <taxon>Eukaryota</taxon>
        <taxon>Viridiplantae</taxon>
        <taxon>Streptophyta</taxon>
        <taxon>Embryophyta</taxon>
        <taxon>Tracheophyta</taxon>
        <taxon>Spermatophyta</taxon>
        <taxon>Magnoliopsida</taxon>
        <taxon>Liliopsida</taxon>
        <taxon>Poales</taxon>
        <taxon>Poaceae</taxon>
        <taxon>PACMAD clade</taxon>
        <taxon>Arundinoideae</taxon>
        <taxon>Arundineae</taxon>
        <taxon>Arundo</taxon>
    </lineage>
</organism>
<name>A0A0A9AEN2_ARUDO</name>
<dbReference type="EMBL" id="GBRH01249532">
    <property type="protein sequence ID" value="JAD48363.1"/>
    <property type="molecule type" value="Transcribed_RNA"/>
</dbReference>
<accession>A0A0A9AEN2</accession>